<dbReference type="STRING" id="1620.IV67_GL001436"/>
<dbReference type="InterPro" id="IPR006944">
    <property type="entry name" value="Phage/GTA_portal"/>
</dbReference>
<gene>
    <name evidence="1" type="ORF">IV67_GL001436</name>
</gene>
<organism evidence="1 2">
    <name type="scientific">Weissella minor</name>
    <dbReference type="NCBI Taxonomy" id="1620"/>
    <lineage>
        <taxon>Bacteria</taxon>
        <taxon>Bacillati</taxon>
        <taxon>Bacillota</taxon>
        <taxon>Bacilli</taxon>
        <taxon>Lactobacillales</taxon>
        <taxon>Lactobacillaceae</taxon>
        <taxon>Weissella</taxon>
    </lineage>
</organism>
<evidence type="ECO:0000313" key="2">
    <source>
        <dbReference type="Proteomes" id="UP000051673"/>
    </source>
</evidence>
<evidence type="ECO:0000313" key="1">
    <source>
        <dbReference type="EMBL" id="KRN77593.1"/>
    </source>
</evidence>
<protein>
    <submittedName>
        <fullName evidence="1">Phage portal protein, HK97 family</fullName>
    </submittedName>
</protein>
<dbReference type="RefSeq" id="WP_057786372.1">
    <property type="nucleotide sequence ID" value="NZ_JQCD01000017.1"/>
</dbReference>
<keyword evidence="2" id="KW-1185">Reference proteome</keyword>
<dbReference type="EMBL" id="JQCD01000017">
    <property type="protein sequence ID" value="KRN77593.1"/>
    <property type="molecule type" value="Genomic_DNA"/>
</dbReference>
<dbReference type="OrthoDB" id="395750at2"/>
<reference evidence="1 2" key="1">
    <citation type="journal article" date="2015" name="Genome Announc.">
        <title>Expanding the biotechnology potential of lactobacilli through comparative genomics of 213 strains and associated genera.</title>
        <authorList>
            <person name="Sun Z."/>
            <person name="Harris H.M."/>
            <person name="McCann A."/>
            <person name="Guo C."/>
            <person name="Argimon S."/>
            <person name="Zhang W."/>
            <person name="Yang X."/>
            <person name="Jeffery I.B."/>
            <person name="Cooney J.C."/>
            <person name="Kagawa T.F."/>
            <person name="Liu W."/>
            <person name="Song Y."/>
            <person name="Salvetti E."/>
            <person name="Wrobel A."/>
            <person name="Rasinkangas P."/>
            <person name="Parkhill J."/>
            <person name="Rea M.C."/>
            <person name="O'Sullivan O."/>
            <person name="Ritari J."/>
            <person name="Douillard F.P."/>
            <person name="Paul Ross R."/>
            <person name="Yang R."/>
            <person name="Briner A.E."/>
            <person name="Felis G.E."/>
            <person name="de Vos W.M."/>
            <person name="Barrangou R."/>
            <person name="Klaenhammer T.R."/>
            <person name="Caufield P.W."/>
            <person name="Cui Y."/>
            <person name="Zhang H."/>
            <person name="O'Toole P.W."/>
        </authorList>
    </citation>
    <scope>NUCLEOTIDE SEQUENCE [LARGE SCALE GENOMIC DNA]</scope>
    <source>
        <strain evidence="1 2">DSM 20014</strain>
    </source>
</reference>
<sequence>MGIWNKLFNANARDPSYDKETDVIFENFFDDVKGTLNDYGKTIAANFIARTFMEVKVMSGNELIDKRLNLKPNKNQNSAEFWRDIVYKLITDNEVLVILNDSKDLLVADSFDTEEWTNFGDKYKHVRVNEFTFQRVFQAEDVWHITLSSENWQSVFSGMNRELDTLYSYVLGNAKLKNQLRAVLSVDANGNLAKDGQSENINNVIEKIRRSISNNQVAVFPELKGLTYEEKSSQGNVNATSGTDEITKLKQMVVSDIASALGVPAALLFGTQADNTGALSLYRQNVVRPIKHLLESEVSKKLAVDVSMSFKKDHSILDEAEQVEKLISSGVLTRNMVADFYDLPPIEGGDQLFVTKNYAMKGGDEDSGD</sequence>
<comment type="caution">
    <text evidence="1">The sequence shown here is derived from an EMBL/GenBank/DDBJ whole genome shotgun (WGS) entry which is preliminary data.</text>
</comment>
<accession>A0A0R2JK05</accession>
<dbReference type="Pfam" id="PF04860">
    <property type="entry name" value="Phage_portal"/>
    <property type="match status" value="1"/>
</dbReference>
<proteinExistence type="predicted"/>
<dbReference type="PATRIC" id="fig|1620.3.peg.1459"/>
<dbReference type="AlphaFoldDB" id="A0A0R2JK05"/>
<name>A0A0R2JK05_9LACO</name>
<dbReference type="Proteomes" id="UP000051673">
    <property type="component" value="Unassembled WGS sequence"/>
</dbReference>